<accession>A0A0H2RW38</accession>
<feature type="region of interest" description="Disordered" evidence="1">
    <location>
        <begin position="1"/>
        <end position="26"/>
    </location>
</feature>
<dbReference type="Proteomes" id="UP000053477">
    <property type="component" value="Unassembled WGS sequence"/>
</dbReference>
<keyword evidence="3" id="KW-1185">Reference proteome</keyword>
<dbReference type="Gene3D" id="3.30.710.10">
    <property type="entry name" value="Potassium Channel Kv1.1, Chain A"/>
    <property type="match status" value="1"/>
</dbReference>
<dbReference type="InParanoid" id="A0A0H2RW38"/>
<feature type="compositionally biased region" description="Polar residues" evidence="1">
    <location>
        <begin position="11"/>
        <end position="23"/>
    </location>
</feature>
<evidence type="ECO:0000313" key="2">
    <source>
        <dbReference type="EMBL" id="KLO16034.1"/>
    </source>
</evidence>
<dbReference type="InterPro" id="IPR011333">
    <property type="entry name" value="SKP1/BTB/POZ_sf"/>
</dbReference>
<evidence type="ECO:0000313" key="3">
    <source>
        <dbReference type="Proteomes" id="UP000053477"/>
    </source>
</evidence>
<reference evidence="2 3" key="1">
    <citation type="submission" date="2015-04" db="EMBL/GenBank/DDBJ databases">
        <title>Complete genome sequence of Schizopora paradoxa KUC8140, a cosmopolitan wood degrader in East Asia.</title>
        <authorList>
            <consortium name="DOE Joint Genome Institute"/>
            <person name="Min B."/>
            <person name="Park H."/>
            <person name="Jang Y."/>
            <person name="Kim J.-J."/>
            <person name="Kim K.H."/>
            <person name="Pangilinan J."/>
            <person name="Lipzen A."/>
            <person name="Riley R."/>
            <person name="Grigoriev I.V."/>
            <person name="Spatafora J.W."/>
            <person name="Choi I.-G."/>
        </authorList>
    </citation>
    <scope>NUCLEOTIDE SEQUENCE [LARGE SCALE GENOMIC DNA]</scope>
    <source>
        <strain evidence="2 3">KUC8140</strain>
    </source>
</reference>
<evidence type="ECO:0000256" key="1">
    <source>
        <dbReference type="SAM" id="MobiDB-lite"/>
    </source>
</evidence>
<dbReference type="AlphaFoldDB" id="A0A0H2RW38"/>
<name>A0A0H2RW38_9AGAM</name>
<evidence type="ECO:0008006" key="4">
    <source>
        <dbReference type="Google" id="ProtNLM"/>
    </source>
</evidence>
<gene>
    <name evidence="2" type="ORF">SCHPADRAFT_926805</name>
</gene>
<proteinExistence type="predicted"/>
<organism evidence="2 3">
    <name type="scientific">Schizopora paradoxa</name>
    <dbReference type="NCBI Taxonomy" id="27342"/>
    <lineage>
        <taxon>Eukaryota</taxon>
        <taxon>Fungi</taxon>
        <taxon>Dikarya</taxon>
        <taxon>Basidiomycota</taxon>
        <taxon>Agaricomycotina</taxon>
        <taxon>Agaricomycetes</taxon>
        <taxon>Hymenochaetales</taxon>
        <taxon>Schizoporaceae</taxon>
        <taxon>Schizopora</taxon>
    </lineage>
</organism>
<protein>
    <recommendedName>
        <fullName evidence="4">BTB domain-containing protein</fullName>
    </recommendedName>
</protein>
<dbReference type="EMBL" id="KQ085921">
    <property type="protein sequence ID" value="KLO16034.1"/>
    <property type="molecule type" value="Genomic_DNA"/>
</dbReference>
<sequence length="436" mass="47994">MPSDSEDLNPLSENPPRTQTRPQRSLLGSFVPTLPFTFSPWAYFEAPTLESESASKADESSRIKSHQRIEDTAAITRLAEHPFNASSFESNTAILRSVDDVYFFVNKIILSMSSTVLRDALSSNRGDGGVNPRNPPNLLVSTGQSCGRDYIVIAVPACSEVLDILLRLIYPLPIPDAVKFFPFIPEVLGCTCLDLASRILECAGLLEIQRVTDIIADNLLELCRSLCRVVDVGDRSQICVDKPNDPSCASAIALRLYALGCQHHLPCLVSAGARASLHFPAYDAHSPLPALDHISGTQLFQLQAFRRDAVKRVTSLLQIGVTDEDSDPLPSLNNELDDAVTCDSCHELKQAERKSASRWWTAFVASVTPILTTAPLSQKIYEQEFIMPLWRISLDCQSCSLRGGAGWSRLVWHLRQEINAAGWGRGFDISTVLPSE</sequence>